<gene>
    <name evidence="3" type="ORF">MCOR_8740</name>
</gene>
<evidence type="ECO:0000259" key="2">
    <source>
        <dbReference type="Pfam" id="PF18738"/>
    </source>
</evidence>
<keyword evidence="1" id="KW-0175">Coiled coil</keyword>
<dbReference type="OrthoDB" id="6142598at2759"/>
<evidence type="ECO:0000256" key="1">
    <source>
        <dbReference type="SAM" id="Coils"/>
    </source>
</evidence>
<evidence type="ECO:0000313" key="4">
    <source>
        <dbReference type="Proteomes" id="UP000507470"/>
    </source>
</evidence>
<organism evidence="3 4">
    <name type="scientific">Mytilus coruscus</name>
    <name type="common">Sea mussel</name>
    <dbReference type="NCBI Taxonomy" id="42192"/>
    <lineage>
        <taxon>Eukaryota</taxon>
        <taxon>Metazoa</taxon>
        <taxon>Spiralia</taxon>
        <taxon>Lophotrochozoa</taxon>
        <taxon>Mollusca</taxon>
        <taxon>Bivalvia</taxon>
        <taxon>Autobranchia</taxon>
        <taxon>Pteriomorphia</taxon>
        <taxon>Mytilida</taxon>
        <taxon>Mytiloidea</taxon>
        <taxon>Mytilidae</taxon>
        <taxon>Mytilinae</taxon>
        <taxon>Mytilus</taxon>
    </lineage>
</organism>
<evidence type="ECO:0000313" key="3">
    <source>
        <dbReference type="EMBL" id="CAC5369601.1"/>
    </source>
</evidence>
<sequence>MASRLTQEEENYVRMSLLLRGISPRAARALFDHVLDSKTFDITLMITLLRNLTNLIPPYGGYDLLPSLNETTPTSDLARIKYYRNILAHLDDGKIDNTMFITAIGRLGGQPMKQECDNVKTKILDQTNQEIMLDIKRSNDEIKELKQSVESLKIANADFTMEVEKLKDTVP</sequence>
<dbReference type="AlphaFoldDB" id="A0A6J8AKE8"/>
<name>A0A6J8AKE8_MYTCO</name>
<protein>
    <recommendedName>
        <fullName evidence="2">DZIP3-like HEPN domain-containing protein</fullName>
    </recommendedName>
</protein>
<proteinExistence type="predicted"/>
<accession>A0A6J8AKE8</accession>
<dbReference type="EMBL" id="CACVKT020001607">
    <property type="protein sequence ID" value="CAC5369601.1"/>
    <property type="molecule type" value="Genomic_DNA"/>
</dbReference>
<reference evidence="3 4" key="1">
    <citation type="submission" date="2020-06" db="EMBL/GenBank/DDBJ databases">
        <authorList>
            <person name="Li R."/>
            <person name="Bekaert M."/>
        </authorList>
    </citation>
    <scope>NUCLEOTIDE SEQUENCE [LARGE SCALE GENOMIC DNA]</scope>
    <source>
        <strain evidence="4">wild</strain>
    </source>
</reference>
<feature type="coiled-coil region" evidence="1">
    <location>
        <begin position="128"/>
        <end position="169"/>
    </location>
</feature>
<feature type="domain" description="DZIP3-like HEPN" evidence="2">
    <location>
        <begin position="34"/>
        <end position="130"/>
    </location>
</feature>
<keyword evidence="4" id="KW-1185">Reference proteome</keyword>
<dbReference type="InterPro" id="IPR041249">
    <property type="entry name" value="HEPN_DZIP3"/>
</dbReference>
<dbReference type="Pfam" id="PF18738">
    <property type="entry name" value="HEPN_DZIP3"/>
    <property type="match status" value="1"/>
</dbReference>
<dbReference type="Proteomes" id="UP000507470">
    <property type="component" value="Unassembled WGS sequence"/>
</dbReference>